<dbReference type="RefSeq" id="WP_242163635.1">
    <property type="nucleotide sequence ID" value="NZ_JAJMLW010000001.1"/>
</dbReference>
<keyword evidence="7" id="KW-1133">Transmembrane helix</keyword>
<comment type="caution">
    <text evidence="9">The sequence shown here is derived from an EMBL/GenBank/DDBJ whole genome shotgun (WGS) entry which is preliminary data.</text>
</comment>
<dbReference type="InterPro" id="IPR017896">
    <property type="entry name" value="4Fe4S_Fe-S-bd"/>
</dbReference>
<keyword evidence="4" id="KW-0677">Repeat</keyword>
<dbReference type="InterPro" id="IPR017900">
    <property type="entry name" value="4Fe4S_Fe_S_CS"/>
</dbReference>
<keyword evidence="10" id="KW-1185">Reference proteome</keyword>
<evidence type="ECO:0000313" key="10">
    <source>
        <dbReference type="Proteomes" id="UP001430755"/>
    </source>
</evidence>
<dbReference type="Pfam" id="PF13247">
    <property type="entry name" value="Fer4_11"/>
    <property type="match status" value="1"/>
</dbReference>
<evidence type="ECO:0000256" key="7">
    <source>
        <dbReference type="SAM" id="Phobius"/>
    </source>
</evidence>
<evidence type="ECO:0000256" key="2">
    <source>
        <dbReference type="ARBA" id="ARBA00022485"/>
    </source>
</evidence>
<dbReference type="Proteomes" id="UP001430755">
    <property type="component" value="Unassembled WGS sequence"/>
</dbReference>
<proteinExistence type="predicted"/>
<keyword evidence="2" id="KW-0004">4Fe-4S</keyword>
<evidence type="ECO:0000259" key="8">
    <source>
        <dbReference type="PROSITE" id="PS51379"/>
    </source>
</evidence>
<keyword evidence="7" id="KW-0472">Membrane</keyword>
<keyword evidence="6" id="KW-0411">Iron-sulfur</keyword>
<keyword evidence="5" id="KW-0408">Iron</keyword>
<reference evidence="9" key="1">
    <citation type="submission" date="2021-11" db="EMBL/GenBank/DDBJ databases">
        <title>A Novel Adlercreutzia Species, isolated from a Allomyrina dichotoma larva feces.</title>
        <authorList>
            <person name="Suh M.K."/>
        </authorList>
    </citation>
    <scope>NUCLEOTIDE SEQUENCE</scope>
    <source>
        <strain evidence="9">JBNU-10</strain>
    </source>
</reference>
<dbReference type="PIRSF" id="PIRSF036298">
    <property type="entry name" value="FDH_4Fe4S"/>
    <property type="match status" value="1"/>
</dbReference>
<protein>
    <submittedName>
        <fullName evidence="9">4Fe-4S dicluster domain-containing protein</fullName>
    </submittedName>
</protein>
<dbReference type="InterPro" id="IPR051555">
    <property type="entry name" value="FDH_Electron_Transfer_Unit"/>
</dbReference>
<feature type="transmembrane region" description="Helical" evidence="7">
    <location>
        <begin position="237"/>
        <end position="259"/>
    </location>
</feature>
<accession>A0ABS9WF06</accession>
<evidence type="ECO:0000256" key="6">
    <source>
        <dbReference type="ARBA" id="ARBA00023014"/>
    </source>
</evidence>
<dbReference type="CDD" id="cd10562">
    <property type="entry name" value="FDH_b_like"/>
    <property type="match status" value="1"/>
</dbReference>
<organism evidence="9 10">
    <name type="scientific">Adlercreutzia faecimuris</name>
    <dbReference type="NCBI Taxonomy" id="2897341"/>
    <lineage>
        <taxon>Bacteria</taxon>
        <taxon>Bacillati</taxon>
        <taxon>Actinomycetota</taxon>
        <taxon>Coriobacteriia</taxon>
        <taxon>Eggerthellales</taxon>
        <taxon>Eggerthellaceae</taxon>
        <taxon>Adlercreutzia</taxon>
    </lineage>
</organism>
<dbReference type="Gene3D" id="3.30.70.20">
    <property type="match status" value="2"/>
</dbReference>
<dbReference type="PROSITE" id="PS51379">
    <property type="entry name" value="4FE4S_FER_2"/>
    <property type="match status" value="2"/>
</dbReference>
<keyword evidence="7" id="KW-0812">Transmembrane</keyword>
<comment type="subcellular location">
    <subcellularLocation>
        <location evidence="1">Cell envelope</location>
    </subcellularLocation>
</comment>
<sequence length="310" mass="32586">MAEKAILFDTSQCSGCKGCQAACKCWNDLPSPTALNADAPSFTGTYQNPPDLSGVTRLVMTFSEEQGGPKGIKWAFGRRSCQHCGDAPCATICPAGAIFVDEATGLVTTDAARCIGCRFCASACPFDVPRYAGDRGVINKCTGCVDRVANGLAPACVTTCQPGALSFGDRDEMVARAEERAAVLRERGYADAVAYGADEVGGLHVIQVLKYGAAAHGQRPDPAVNPAVQLTQVMKPVTGAVTGLTVAGLAAMFALGAGYKRDRRAYNPATGDTLDVDTREVIKHGDGQDTESVKEHILENLPRRKGGDHE</sequence>
<feature type="domain" description="4Fe-4S ferredoxin-type" evidence="8">
    <location>
        <begin position="105"/>
        <end position="134"/>
    </location>
</feature>
<evidence type="ECO:0000256" key="1">
    <source>
        <dbReference type="ARBA" id="ARBA00004196"/>
    </source>
</evidence>
<keyword evidence="3" id="KW-0479">Metal-binding</keyword>
<dbReference type="PROSITE" id="PS00198">
    <property type="entry name" value="4FE4S_FER_1"/>
    <property type="match status" value="1"/>
</dbReference>
<dbReference type="InterPro" id="IPR014603">
    <property type="entry name" value="Formate_DH_Fe-S_su"/>
</dbReference>
<dbReference type="EMBL" id="JAJMLW010000001">
    <property type="protein sequence ID" value="MCI2241454.1"/>
    <property type="molecule type" value="Genomic_DNA"/>
</dbReference>
<evidence type="ECO:0000256" key="4">
    <source>
        <dbReference type="ARBA" id="ARBA00022737"/>
    </source>
</evidence>
<dbReference type="SUPFAM" id="SSF54862">
    <property type="entry name" value="4Fe-4S ferredoxins"/>
    <property type="match status" value="1"/>
</dbReference>
<evidence type="ECO:0000256" key="5">
    <source>
        <dbReference type="ARBA" id="ARBA00023004"/>
    </source>
</evidence>
<dbReference type="PANTHER" id="PTHR43545">
    <property type="entry name" value="FORMATE DEHYDROGENASE, NITRATE-INDUCIBLE, IRON-SULFUR SUBUNIT"/>
    <property type="match status" value="1"/>
</dbReference>
<evidence type="ECO:0000313" key="9">
    <source>
        <dbReference type="EMBL" id="MCI2241454.1"/>
    </source>
</evidence>
<dbReference type="PANTHER" id="PTHR43545:SF6">
    <property type="entry name" value="FORMATE DEHYDROGENASE, NITRATE-INDUCIBLE, IRON-SULFUR SUBUNIT"/>
    <property type="match status" value="1"/>
</dbReference>
<gene>
    <name evidence="9" type="ORF">LPT13_03685</name>
</gene>
<evidence type="ECO:0000256" key="3">
    <source>
        <dbReference type="ARBA" id="ARBA00022723"/>
    </source>
</evidence>
<feature type="domain" description="4Fe-4S ferredoxin-type" evidence="8">
    <location>
        <begin position="72"/>
        <end position="103"/>
    </location>
</feature>
<name>A0ABS9WF06_9ACTN</name>